<evidence type="ECO:0000256" key="2">
    <source>
        <dbReference type="ARBA" id="ARBA00022598"/>
    </source>
</evidence>
<sequence>MNITENYQTHAISCPDKPALIIGKEVISYHEWHMLVQRAAAVFQQENATHHRVAIFLPNGLEFLQVFAGASAAGWASIVCDIRWKEREIRDRLRQSEPDLVIAAASMEHLFTDQKFLAVEELQKWMKGTYSKLTEGNPSFYIGFTSGSTGEPKTFVRSHASWVETFRCNQVDLGMTRENHVLIPGSFVNSTFLYGAISTLYLGGTVHLLKKFSPSQMIQSIQAEPITHVYVVPTMLQALVDAGYKGKEDCTFISTGAKWLPSLKQEMRRRFPYASFYEFYGSSELSYITYLKDEEQAEHGDSVGRPFHNVEVTIRREDGEEAEPGEEGVLYARSRMIFDGYMDNEEATAEVFAGEWATVHDIARQDEDGFVYIVGRKNEMILYGGMNIYPQEIEQVLKKIPGVEEAVVFGVKDKYWGEKVAAVYQGNISIRELKAHCLKHLSTYKIPRVWRKMEQLPHTTGGKVSRREARNWLETEITS</sequence>
<dbReference type="InterPro" id="IPR045851">
    <property type="entry name" value="AMP-bd_C_sf"/>
</dbReference>
<dbReference type="InterPro" id="IPR025110">
    <property type="entry name" value="AMP-bd_C"/>
</dbReference>
<accession>A0ABV7CTL4</accession>
<evidence type="ECO:0000259" key="4">
    <source>
        <dbReference type="Pfam" id="PF13193"/>
    </source>
</evidence>
<feature type="domain" description="AMP-binding enzyme C-terminal" evidence="4">
    <location>
        <begin position="392"/>
        <end position="463"/>
    </location>
</feature>
<reference evidence="6" key="1">
    <citation type="journal article" date="2019" name="Int. J. Syst. Evol. Microbiol.">
        <title>The Global Catalogue of Microorganisms (GCM) 10K type strain sequencing project: providing services to taxonomists for standard genome sequencing and annotation.</title>
        <authorList>
            <consortium name="The Broad Institute Genomics Platform"/>
            <consortium name="The Broad Institute Genome Sequencing Center for Infectious Disease"/>
            <person name="Wu L."/>
            <person name="Ma J."/>
        </authorList>
    </citation>
    <scope>NUCLEOTIDE SEQUENCE [LARGE SCALE GENOMIC DNA]</scope>
    <source>
        <strain evidence="6">KCTC 13128</strain>
    </source>
</reference>
<dbReference type="RefSeq" id="WP_390269946.1">
    <property type="nucleotide sequence ID" value="NZ_JBHRSA010000025.1"/>
</dbReference>
<keyword evidence="2" id="KW-0436">Ligase</keyword>
<protein>
    <submittedName>
        <fullName evidence="5">AMP-binding protein</fullName>
    </submittedName>
</protein>
<keyword evidence="6" id="KW-1185">Reference proteome</keyword>
<organism evidence="5 6">
    <name type="scientific">Virgibacillus xinjiangensis</name>
    <dbReference type="NCBI Taxonomy" id="393090"/>
    <lineage>
        <taxon>Bacteria</taxon>
        <taxon>Bacillati</taxon>
        <taxon>Bacillota</taxon>
        <taxon>Bacilli</taxon>
        <taxon>Bacillales</taxon>
        <taxon>Bacillaceae</taxon>
        <taxon>Virgibacillus</taxon>
    </lineage>
</organism>
<dbReference type="Pfam" id="PF13193">
    <property type="entry name" value="AMP-binding_C"/>
    <property type="match status" value="1"/>
</dbReference>
<evidence type="ECO:0000259" key="3">
    <source>
        <dbReference type="Pfam" id="PF00501"/>
    </source>
</evidence>
<feature type="domain" description="AMP-dependent synthetase/ligase" evidence="3">
    <location>
        <begin position="11"/>
        <end position="341"/>
    </location>
</feature>
<dbReference type="InterPro" id="IPR000873">
    <property type="entry name" value="AMP-dep_synth/lig_dom"/>
</dbReference>
<dbReference type="NCBIfam" id="NF005797">
    <property type="entry name" value="PRK07638.1"/>
    <property type="match status" value="1"/>
</dbReference>
<gene>
    <name evidence="5" type="ORF">ACFOGI_06005</name>
</gene>
<dbReference type="SUPFAM" id="SSF56801">
    <property type="entry name" value="Acetyl-CoA synthetase-like"/>
    <property type="match status" value="1"/>
</dbReference>
<comment type="caution">
    <text evidence="5">The sequence shown here is derived from an EMBL/GenBank/DDBJ whole genome shotgun (WGS) entry which is preliminary data.</text>
</comment>
<dbReference type="PANTHER" id="PTHR43201:SF5">
    <property type="entry name" value="MEDIUM-CHAIN ACYL-COA LIGASE ACSF2, MITOCHONDRIAL"/>
    <property type="match status" value="1"/>
</dbReference>
<evidence type="ECO:0000313" key="6">
    <source>
        <dbReference type="Proteomes" id="UP001595279"/>
    </source>
</evidence>
<evidence type="ECO:0000256" key="1">
    <source>
        <dbReference type="ARBA" id="ARBA00006432"/>
    </source>
</evidence>
<comment type="similarity">
    <text evidence="1">Belongs to the ATP-dependent AMP-binding enzyme family.</text>
</comment>
<proteinExistence type="inferred from homology"/>
<dbReference type="PROSITE" id="PS00455">
    <property type="entry name" value="AMP_BINDING"/>
    <property type="match status" value="1"/>
</dbReference>
<dbReference type="InterPro" id="IPR042099">
    <property type="entry name" value="ANL_N_sf"/>
</dbReference>
<dbReference type="Pfam" id="PF00501">
    <property type="entry name" value="AMP-binding"/>
    <property type="match status" value="1"/>
</dbReference>
<dbReference type="PANTHER" id="PTHR43201">
    <property type="entry name" value="ACYL-COA SYNTHETASE"/>
    <property type="match status" value="1"/>
</dbReference>
<dbReference type="Proteomes" id="UP001595279">
    <property type="component" value="Unassembled WGS sequence"/>
</dbReference>
<dbReference type="EMBL" id="JBHRSA010000025">
    <property type="protein sequence ID" value="MFC3039799.1"/>
    <property type="molecule type" value="Genomic_DNA"/>
</dbReference>
<name>A0ABV7CTL4_9BACI</name>
<dbReference type="InterPro" id="IPR020845">
    <property type="entry name" value="AMP-binding_CS"/>
</dbReference>
<dbReference type="Gene3D" id="3.30.300.30">
    <property type="match status" value="1"/>
</dbReference>
<dbReference type="Gene3D" id="3.40.50.12780">
    <property type="entry name" value="N-terminal domain of ligase-like"/>
    <property type="match status" value="1"/>
</dbReference>
<evidence type="ECO:0000313" key="5">
    <source>
        <dbReference type="EMBL" id="MFC3039799.1"/>
    </source>
</evidence>